<accession>A0A0D1WTK6</accession>
<feature type="compositionally biased region" description="Basic and acidic residues" evidence="1">
    <location>
        <begin position="61"/>
        <end position="71"/>
    </location>
</feature>
<dbReference type="HOGENOM" id="CLU_042952_1_0_1"/>
<dbReference type="OrthoDB" id="5327145at2759"/>
<dbReference type="AlphaFoldDB" id="A0A0D1WTK6"/>
<proteinExistence type="predicted"/>
<feature type="compositionally biased region" description="Polar residues" evidence="1">
    <location>
        <begin position="31"/>
        <end position="50"/>
    </location>
</feature>
<evidence type="ECO:0000256" key="1">
    <source>
        <dbReference type="SAM" id="MobiDB-lite"/>
    </source>
</evidence>
<evidence type="ECO:0000313" key="3">
    <source>
        <dbReference type="Proteomes" id="UP000053599"/>
    </source>
</evidence>
<organism evidence="2 3">
    <name type="scientific">Exophiala sideris</name>
    <dbReference type="NCBI Taxonomy" id="1016849"/>
    <lineage>
        <taxon>Eukaryota</taxon>
        <taxon>Fungi</taxon>
        <taxon>Dikarya</taxon>
        <taxon>Ascomycota</taxon>
        <taxon>Pezizomycotina</taxon>
        <taxon>Eurotiomycetes</taxon>
        <taxon>Chaetothyriomycetidae</taxon>
        <taxon>Chaetothyriales</taxon>
        <taxon>Herpotrichiellaceae</taxon>
        <taxon>Exophiala</taxon>
    </lineage>
</organism>
<gene>
    <name evidence="2" type="ORF">PV11_10191</name>
</gene>
<feature type="compositionally biased region" description="Polar residues" evidence="1">
    <location>
        <begin position="108"/>
        <end position="121"/>
    </location>
</feature>
<feature type="region of interest" description="Disordered" evidence="1">
    <location>
        <begin position="31"/>
        <end position="174"/>
    </location>
</feature>
<feature type="region of interest" description="Disordered" evidence="1">
    <location>
        <begin position="249"/>
        <end position="327"/>
    </location>
</feature>
<dbReference type="Proteomes" id="UP000053599">
    <property type="component" value="Unassembled WGS sequence"/>
</dbReference>
<feature type="compositionally biased region" description="Low complexity" evidence="1">
    <location>
        <begin position="265"/>
        <end position="276"/>
    </location>
</feature>
<reference evidence="2 3" key="1">
    <citation type="submission" date="2015-01" db="EMBL/GenBank/DDBJ databases">
        <title>The Genome Sequence of Exophiala sideris CBS121828.</title>
        <authorList>
            <consortium name="The Broad Institute Genomics Platform"/>
            <person name="Cuomo C."/>
            <person name="de Hoog S."/>
            <person name="Gorbushina A."/>
            <person name="Stielow B."/>
            <person name="Teixiera M."/>
            <person name="Abouelleil A."/>
            <person name="Chapman S.B."/>
            <person name="Priest M."/>
            <person name="Young S.K."/>
            <person name="Wortman J."/>
            <person name="Nusbaum C."/>
            <person name="Birren B."/>
        </authorList>
    </citation>
    <scope>NUCLEOTIDE SEQUENCE [LARGE SCALE GENOMIC DNA]</scope>
    <source>
        <strain evidence="2 3">CBS 121828</strain>
    </source>
</reference>
<dbReference type="EMBL" id="KN846954">
    <property type="protein sequence ID" value="KIV78476.1"/>
    <property type="molecule type" value="Genomic_DNA"/>
</dbReference>
<feature type="region of interest" description="Disordered" evidence="1">
    <location>
        <begin position="193"/>
        <end position="216"/>
    </location>
</feature>
<evidence type="ECO:0000313" key="2">
    <source>
        <dbReference type="EMBL" id="KIV78476.1"/>
    </source>
</evidence>
<sequence>MLAARDQENLIHARQTAAAGKPLNQNIRALQSKTPGNLKTPFRASNNDENQPFAFKGQQKGGKEGPGKLDKNAFVTPLAPRNRAPLGAKTTNAKAHAFQTPAPAPLTTKPNRTAQKQSTARRSGRSKIAVAQAEPVETDVLTKKHEEEDEPDFGYAPPPPVEVPDLPLDLNHEDFPRPLTREELLIELGERYNSPKDENGVSLRLKKEEEENRRFEEKRIQESLKELDTPILPTTEELNKQVDAMIAAGPKRHGPQASRVDTAKARSAAAALSQPQPRLPSAATRPTQASEQKKTGILPAMKSKAVPTRTAPLSSRLGHTDVSRNTIGFPKAKRAPSVIPSSAREARPVKVDQSKINPKVFRELYGTPPVESDMWFRLRSFELLEDEVAKNGDDEISDDLFEADIFPFDNSRLDDEDFQLPMPE</sequence>
<protein>
    <submittedName>
        <fullName evidence="2">Uncharacterized protein</fullName>
    </submittedName>
</protein>
<name>A0A0D1WTK6_9EURO</name>